<keyword evidence="9" id="KW-0406">Ion transport</keyword>
<keyword evidence="8 13" id="KW-1133">Transmembrane helix</keyword>
<comment type="subcellular location">
    <subcellularLocation>
        <location evidence="1">Membrane</location>
        <topology evidence="1">Multi-pass membrane protein</topology>
    </subcellularLocation>
</comment>
<comment type="similarity">
    <text evidence="2">Belongs to the TMEM175 family.</text>
</comment>
<feature type="transmembrane region" description="Helical" evidence="13">
    <location>
        <begin position="181"/>
        <end position="197"/>
    </location>
</feature>
<keyword evidence="3" id="KW-0813">Transport</keyword>
<evidence type="ECO:0000256" key="9">
    <source>
        <dbReference type="ARBA" id="ARBA00023065"/>
    </source>
</evidence>
<accession>A0ABU1YTI6</accession>
<feature type="transmembrane region" description="Helical" evidence="13">
    <location>
        <begin position="114"/>
        <end position="138"/>
    </location>
</feature>
<dbReference type="Proteomes" id="UP001180453">
    <property type="component" value="Unassembled WGS sequence"/>
</dbReference>
<sequence length="204" mass="22925">MSSFRIHRARLETLVDGVFAIAMTILVLEVKVPELTDRRSAEELLHALLHHGYVIGAYFVSFAMLGLFWVWHHRLAENVRDIDVPVLVCALSFLALVCFFPFASALLGRYPTNLAALLVYVPVIGLILLLQTLFFWLAMRRGLVAEQCSPAKARATHQRNLMGLAVFCFACIPTLMRLDVFAPLVGVALGLLLLWRARRRIPEA</sequence>
<evidence type="ECO:0000256" key="8">
    <source>
        <dbReference type="ARBA" id="ARBA00022989"/>
    </source>
</evidence>
<keyword evidence="10 13" id="KW-0472">Membrane</keyword>
<keyword evidence="7" id="KW-0630">Potassium</keyword>
<dbReference type="RefSeq" id="WP_310268249.1">
    <property type="nucleotide sequence ID" value="NZ_JAVDXU010000003.1"/>
</dbReference>
<evidence type="ECO:0000256" key="5">
    <source>
        <dbReference type="ARBA" id="ARBA00022692"/>
    </source>
</evidence>
<feature type="transmembrane region" description="Helical" evidence="13">
    <location>
        <begin position="12"/>
        <end position="32"/>
    </location>
</feature>
<comment type="caution">
    <text evidence="14">The sequence shown here is derived from an EMBL/GenBank/DDBJ whole genome shotgun (WGS) entry which is preliminary data.</text>
</comment>
<evidence type="ECO:0000313" key="15">
    <source>
        <dbReference type="Proteomes" id="UP001180453"/>
    </source>
</evidence>
<keyword evidence="15" id="KW-1185">Reference proteome</keyword>
<evidence type="ECO:0000313" key="14">
    <source>
        <dbReference type="EMBL" id="MDR7271286.1"/>
    </source>
</evidence>
<evidence type="ECO:0000256" key="4">
    <source>
        <dbReference type="ARBA" id="ARBA00022538"/>
    </source>
</evidence>
<evidence type="ECO:0000256" key="12">
    <source>
        <dbReference type="ARBA" id="ARBA00034430"/>
    </source>
</evidence>
<feature type="transmembrane region" description="Helical" evidence="13">
    <location>
        <begin position="159"/>
        <end position="175"/>
    </location>
</feature>
<keyword evidence="6" id="KW-0631">Potassium channel</keyword>
<comment type="catalytic activity">
    <reaction evidence="12">
        <text>K(+)(in) = K(+)(out)</text>
        <dbReference type="Rhea" id="RHEA:29463"/>
        <dbReference type="ChEBI" id="CHEBI:29103"/>
    </reaction>
</comment>
<evidence type="ECO:0000256" key="6">
    <source>
        <dbReference type="ARBA" id="ARBA00022826"/>
    </source>
</evidence>
<dbReference type="EMBL" id="JAVDXU010000003">
    <property type="protein sequence ID" value="MDR7271286.1"/>
    <property type="molecule type" value="Genomic_DNA"/>
</dbReference>
<evidence type="ECO:0000256" key="3">
    <source>
        <dbReference type="ARBA" id="ARBA00022448"/>
    </source>
</evidence>
<protein>
    <submittedName>
        <fullName evidence="14">Membrane protein</fullName>
    </submittedName>
</protein>
<dbReference type="PANTHER" id="PTHR31462:SF5">
    <property type="entry name" value="ENDOSOMAL_LYSOSOMAL PROTON CHANNEL TMEM175"/>
    <property type="match status" value="1"/>
</dbReference>
<evidence type="ECO:0000256" key="10">
    <source>
        <dbReference type="ARBA" id="ARBA00023136"/>
    </source>
</evidence>
<dbReference type="InterPro" id="IPR010617">
    <property type="entry name" value="TMEM175-like"/>
</dbReference>
<proteinExistence type="inferred from homology"/>
<evidence type="ECO:0000256" key="13">
    <source>
        <dbReference type="SAM" id="Phobius"/>
    </source>
</evidence>
<evidence type="ECO:0000256" key="11">
    <source>
        <dbReference type="ARBA" id="ARBA00023303"/>
    </source>
</evidence>
<feature type="transmembrane region" description="Helical" evidence="13">
    <location>
        <begin position="52"/>
        <end position="72"/>
    </location>
</feature>
<evidence type="ECO:0000256" key="1">
    <source>
        <dbReference type="ARBA" id="ARBA00004141"/>
    </source>
</evidence>
<keyword evidence="11" id="KW-0407">Ion channel</keyword>
<dbReference type="PANTHER" id="PTHR31462">
    <property type="entry name" value="ENDOSOMAL/LYSOSOMAL POTASSIUM CHANNEL TMEM175"/>
    <property type="match status" value="1"/>
</dbReference>
<name>A0ABU1YTI6_ROSSA</name>
<keyword evidence="5 13" id="KW-0812">Transmembrane</keyword>
<keyword evidence="4" id="KW-0633">Potassium transport</keyword>
<evidence type="ECO:0000256" key="7">
    <source>
        <dbReference type="ARBA" id="ARBA00022958"/>
    </source>
</evidence>
<dbReference type="Pfam" id="PF06736">
    <property type="entry name" value="TMEM175"/>
    <property type="match status" value="1"/>
</dbReference>
<organism evidence="14 15">
    <name type="scientific">Roseateles saccharophilus</name>
    <name type="common">Pseudomonas saccharophila</name>
    <dbReference type="NCBI Taxonomy" id="304"/>
    <lineage>
        <taxon>Bacteria</taxon>
        <taxon>Pseudomonadati</taxon>
        <taxon>Pseudomonadota</taxon>
        <taxon>Betaproteobacteria</taxon>
        <taxon>Burkholderiales</taxon>
        <taxon>Sphaerotilaceae</taxon>
        <taxon>Roseateles</taxon>
    </lineage>
</organism>
<feature type="transmembrane region" description="Helical" evidence="13">
    <location>
        <begin position="84"/>
        <end position="108"/>
    </location>
</feature>
<reference evidence="14 15" key="1">
    <citation type="submission" date="2023-07" db="EMBL/GenBank/DDBJ databases">
        <title>Sorghum-associated microbial communities from plants grown in Nebraska, USA.</title>
        <authorList>
            <person name="Schachtman D."/>
        </authorList>
    </citation>
    <scope>NUCLEOTIDE SEQUENCE [LARGE SCALE GENOMIC DNA]</scope>
    <source>
        <strain evidence="14 15">BE314</strain>
    </source>
</reference>
<gene>
    <name evidence="14" type="ORF">J2X20_003954</name>
</gene>
<evidence type="ECO:0000256" key="2">
    <source>
        <dbReference type="ARBA" id="ARBA00006920"/>
    </source>
</evidence>